<evidence type="ECO:0000313" key="4">
    <source>
        <dbReference type="Proteomes" id="UP000030765"/>
    </source>
</evidence>
<dbReference type="EMBL" id="KE525317">
    <property type="protein sequence ID" value="KFB46359.1"/>
    <property type="molecule type" value="Genomic_DNA"/>
</dbReference>
<reference evidence="2 4" key="1">
    <citation type="journal article" date="2014" name="BMC Genomics">
        <title>Genome sequence of Anopheles sinensis provides insight into genetics basis of mosquito competence for malaria parasites.</title>
        <authorList>
            <person name="Zhou D."/>
            <person name="Zhang D."/>
            <person name="Ding G."/>
            <person name="Shi L."/>
            <person name="Hou Q."/>
            <person name="Ye Y."/>
            <person name="Xu Y."/>
            <person name="Zhou H."/>
            <person name="Xiong C."/>
            <person name="Li S."/>
            <person name="Yu J."/>
            <person name="Hong S."/>
            <person name="Yu X."/>
            <person name="Zou P."/>
            <person name="Chen C."/>
            <person name="Chang X."/>
            <person name="Wang W."/>
            <person name="Lv Y."/>
            <person name="Sun Y."/>
            <person name="Ma L."/>
            <person name="Shen B."/>
            <person name="Zhu C."/>
        </authorList>
    </citation>
    <scope>NUCLEOTIDE SEQUENCE [LARGE SCALE GENOMIC DNA]</scope>
</reference>
<dbReference type="Proteomes" id="UP000030765">
    <property type="component" value="Unassembled WGS sequence"/>
</dbReference>
<dbReference type="EMBL" id="ATLV01021344">
    <property type="status" value="NOT_ANNOTATED_CDS"/>
    <property type="molecule type" value="Genomic_DNA"/>
</dbReference>
<dbReference type="AlphaFoldDB" id="A0A084W815"/>
<dbReference type="EnsemblMetazoa" id="ASIC014417-RA">
    <property type="protein sequence ID" value="ASIC014417-PA"/>
    <property type="gene ID" value="ASIC014417"/>
</dbReference>
<proteinExistence type="predicted"/>
<reference evidence="3" key="2">
    <citation type="submission" date="2020-05" db="UniProtKB">
        <authorList>
            <consortium name="EnsemblMetazoa"/>
        </authorList>
    </citation>
    <scope>IDENTIFICATION</scope>
</reference>
<keyword evidence="4" id="KW-1185">Reference proteome</keyword>
<dbReference type="VEuPathDB" id="VectorBase:ASIC014417"/>
<evidence type="ECO:0000313" key="2">
    <source>
        <dbReference type="EMBL" id="KFB46359.1"/>
    </source>
</evidence>
<protein>
    <submittedName>
        <fullName evidence="2 3">Uncharacterized protein</fullName>
    </submittedName>
</protein>
<sequence length="84" mass="8887">MHQTPSIAQHPPLGIPPRLLRDTLLLFPPRSEGFLAAVGSFGETRSATRSGRDGRRTSAAASNNNCVGHGAKLCKHSEPDALVS</sequence>
<evidence type="ECO:0000256" key="1">
    <source>
        <dbReference type="SAM" id="MobiDB-lite"/>
    </source>
</evidence>
<accession>A0A084W815</accession>
<gene>
    <name evidence="2" type="ORF">ZHAS_00014417</name>
</gene>
<name>A0A084W815_ANOSI</name>
<organism evidence="2">
    <name type="scientific">Anopheles sinensis</name>
    <name type="common">Mosquito</name>
    <dbReference type="NCBI Taxonomy" id="74873"/>
    <lineage>
        <taxon>Eukaryota</taxon>
        <taxon>Metazoa</taxon>
        <taxon>Ecdysozoa</taxon>
        <taxon>Arthropoda</taxon>
        <taxon>Hexapoda</taxon>
        <taxon>Insecta</taxon>
        <taxon>Pterygota</taxon>
        <taxon>Neoptera</taxon>
        <taxon>Endopterygota</taxon>
        <taxon>Diptera</taxon>
        <taxon>Nematocera</taxon>
        <taxon>Culicoidea</taxon>
        <taxon>Culicidae</taxon>
        <taxon>Anophelinae</taxon>
        <taxon>Anopheles</taxon>
    </lineage>
</organism>
<feature type="region of interest" description="Disordered" evidence="1">
    <location>
        <begin position="42"/>
        <end position="71"/>
    </location>
</feature>
<evidence type="ECO:0000313" key="3">
    <source>
        <dbReference type="EnsemblMetazoa" id="ASIC014417-PA"/>
    </source>
</evidence>